<dbReference type="KEGG" id="srhi:H9L12_09800"/>
<dbReference type="FunFam" id="3.40.50.300:FF:000220">
    <property type="entry name" value="ATP-dependent protease ATPase subunit HslU"/>
    <property type="match status" value="1"/>
</dbReference>
<evidence type="ECO:0000256" key="4">
    <source>
        <dbReference type="ARBA" id="ARBA00022741"/>
    </source>
</evidence>
<dbReference type="SMART" id="SM00382">
    <property type="entry name" value="AAA"/>
    <property type="match status" value="1"/>
</dbReference>
<dbReference type="Gene3D" id="3.40.50.300">
    <property type="entry name" value="P-loop containing nucleotide triphosphate hydrolases"/>
    <property type="match status" value="2"/>
</dbReference>
<dbReference type="PROSITE" id="PS51231">
    <property type="entry name" value="DAD"/>
    <property type="match status" value="1"/>
</dbReference>
<dbReference type="InterPro" id="IPR004491">
    <property type="entry name" value="HslU"/>
</dbReference>
<feature type="coiled-coil region" evidence="7">
    <location>
        <begin position="94"/>
        <end position="121"/>
    </location>
</feature>
<dbReference type="Gene3D" id="1.10.8.60">
    <property type="match status" value="1"/>
</dbReference>
<dbReference type="SMART" id="SM01086">
    <property type="entry name" value="ClpB_D2-small"/>
    <property type="match status" value="1"/>
</dbReference>
<evidence type="ECO:0000256" key="2">
    <source>
        <dbReference type="ARBA" id="ARBA00009771"/>
    </source>
</evidence>
<dbReference type="InterPro" id="IPR003959">
    <property type="entry name" value="ATPase_AAA_core"/>
</dbReference>
<comment type="subcellular location">
    <subcellularLocation>
        <location evidence="1">Cytoplasm</location>
    </subcellularLocation>
</comment>
<dbReference type="PANTHER" id="PTHR48102">
    <property type="entry name" value="ATP-DEPENDENT CLP PROTEASE ATP-BINDING SUBUNIT CLPX-LIKE, MITOCHONDRIAL-RELATED"/>
    <property type="match status" value="1"/>
</dbReference>
<keyword evidence="4" id="KW-0547">Nucleotide-binding</keyword>
<dbReference type="GO" id="GO:0009376">
    <property type="term" value="C:HslUV protease complex"/>
    <property type="evidence" value="ECO:0007669"/>
    <property type="project" value="InterPro"/>
</dbReference>
<organism evidence="9 10">
    <name type="scientific">Sphingomonas rhizophila</name>
    <dbReference type="NCBI Taxonomy" id="2071607"/>
    <lineage>
        <taxon>Bacteria</taxon>
        <taxon>Pseudomonadati</taxon>
        <taxon>Pseudomonadota</taxon>
        <taxon>Alphaproteobacteria</taxon>
        <taxon>Sphingomonadales</taxon>
        <taxon>Sphingomonadaceae</taxon>
        <taxon>Sphingomonas</taxon>
    </lineage>
</organism>
<dbReference type="RefSeq" id="WP_187541586.1">
    <property type="nucleotide sequence ID" value="NZ_CP060717.1"/>
</dbReference>
<keyword evidence="9" id="KW-0378">Hydrolase</keyword>
<gene>
    <name evidence="9" type="primary">hslU</name>
    <name evidence="9" type="ORF">H9L12_09800</name>
</gene>
<dbReference type="GO" id="GO:0008233">
    <property type="term" value="F:peptidase activity"/>
    <property type="evidence" value="ECO:0007669"/>
    <property type="project" value="UniProtKB-KW"/>
</dbReference>
<keyword evidence="10" id="KW-1185">Reference proteome</keyword>
<dbReference type="InterPro" id="IPR027417">
    <property type="entry name" value="P-loop_NTPase"/>
</dbReference>
<dbReference type="Pfam" id="PF07724">
    <property type="entry name" value="AAA_2"/>
    <property type="match status" value="1"/>
</dbReference>
<dbReference type="InterPro" id="IPR003593">
    <property type="entry name" value="AAA+_ATPase"/>
</dbReference>
<proteinExistence type="inferred from homology"/>
<evidence type="ECO:0000256" key="1">
    <source>
        <dbReference type="ARBA" id="ARBA00004496"/>
    </source>
</evidence>
<dbReference type="Pfam" id="PF00004">
    <property type="entry name" value="AAA"/>
    <property type="match status" value="1"/>
</dbReference>
<reference evidence="9 10" key="1">
    <citation type="submission" date="2020-08" db="EMBL/GenBank/DDBJ databases">
        <title>Genome sequence of Sphingomonas rhizophila KACC 19189T.</title>
        <authorList>
            <person name="Hyun D.-W."/>
            <person name="Bae J.-W."/>
        </authorList>
    </citation>
    <scope>NUCLEOTIDE SEQUENCE [LARGE SCALE GENOMIC DNA]</scope>
    <source>
        <strain evidence="9 10">KACC 19189</strain>
    </source>
</reference>
<dbReference type="CDD" id="cd19498">
    <property type="entry name" value="RecA-like_HslU"/>
    <property type="match status" value="1"/>
</dbReference>
<dbReference type="SUPFAM" id="SSF52540">
    <property type="entry name" value="P-loop containing nucleoside triphosphate hydrolases"/>
    <property type="match status" value="1"/>
</dbReference>
<dbReference type="NCBIfam" id="NF003544">
    <property type="entry name" value="PRK05201.1"/>
    <property type="match status" value="1"/>
</dbReference>
<evidence type="ECO:0000256" key="3">
    <source>
        <dbReference type="ARBA" id="ARBA00022490"/>
    </source>
</evidence>
<dbReference type="InterPro" id="IPR019489">
    <property type="entry name" value="Clp_ATPase_C"/>
</dbReference>
<evidence type="ECO:0000313" key="9">
    <source>
        <dbReference type="EMBL" id="QNN64587.1"/>
    </source>
</evidence>
<evidence type="ECO:0000313" key="10">
    <source>
        <dbReference type="Proteomes" id="UP000515955"/>
    </source>
</evidence>
<dbReference type="InterPro" id="IPR050052">
    <property type="entry name" value="ATP-dep_Clp_protease_ClpX"/>
</dbReference>
<dbReference type="AlphaFoldDB" id="A0A7G9S9R2"/>
<dbReference type="PANTHER" id="PTHR48102:SF3">
    <property type="entry name" value="ATP-DEPENDENT PROTEASE ATPASE SUBUNIT HSLU"/>
    <property type="match status" value="1"/>
</dbReference>
<keyword evidence="7" id="KW-0175">Coiled coil</keyword>
<evidence type="ECO:0000259" key="8">
    <source>
        <dbReference type="PROSITE" id="PS51231"/>
    </source>
</evidence>
<dbReference type="GO" id="GO:0016887">
    <property type="term" value="F:ATP hydrolysis activity"/>
    <property type="evidence" value="ECO:0007669"/>
    <property type="project" value="InterPro"/>
</dbReference>
<dbReference type="GO" id="GO:0005524">
    <property type="term" value="F:ATP binding"/>
    <property type="evidence" value="ECO:0007669"/>
    <property type="project" value="UniProtKB-KW"/>
</dbReference>
<keyword evidence="9" id="KW-0645">Protease</keyword>
<sequence>MNDNLTPKAIVAALDEHIVGQTEAKKAVAVALRNRWRRQKLKPELRDEVTPKNILMIGPTGCGKTEISRRLAKLADAPFVKVEATKFTEVGYVGRDVEQIARDLVEEAVRLERERRRDRVRDAAEGAAMDKLLDALTGKGSSEATRESFRQRFRDGALNEAEVEIEVAEAPSMPFDVPGQGGIGMINLSEMMSKAMGGPPKKRRKLKVPAAFAKLVEEEADRRVDSDDVTRVALADAEANGIVFLDEIDKIAVSDVRGGSVSREGVQRDLLPLIEGTTVATKYGPIKTDHILFIASGAFHVAKPADLLPELQGRLPIRVELSALTQEDFVRILSATRASLTEQYRALLATEEVTVEFADDGIAALARIAAEVNEAIENIGARRLQTVMEKLLEDVSFTAEEQKGTTVTVDAAFVDRQLSGIARNADLSRYVL</sequence>
<name>A0A7G9S9R2_9SPHN</name>
<keyword evidence="6" id="KW-0143">Chaperone</keyword>
<evidence type="ECO:0000256" key="7">
    <source>
        <dbReference type="SAM" id="Coils"/>
    </source>
</evidence>
<evidence type="ECO:0000256" key="5">
    <source>
        <dbReference type="ARBA" id="ARBA00022840"/>
    </source>
</evidence>
<accession>A0A7G9S9R2</accession>
<dbReference type="InterPro" id="IPR014767">
    <property type="entry name" value="DAD_dom"/>
</dbReference>
<keyword evidence="5" id="KW-0067">ATP-binding</keyword>
<keyword evidence="3" id="KW-0963">Cytoplasm</keyword>
<evidence type="ECO:0000256" key="6">
    <source>
        <dbReference type="ARBA" id="ARBA00023186"/>
    </source>
</evidence>
<dbReference type="FunFam" id="3.40.50.300:FF:000213">
    <property type="entry name" value="ATP-dependent protease ATPase subunit HslU"/>
    <property type="match status" value="1"/>
</dbReference>
<protein>
    <submittedName>
        <fullName evidence="9">ATP-dependent protease ATPase subunit HslU</fullName>
    </submittedName>
</protein>
<dbReference type="Proteomes" id="UP000515955">
    <property type="component" value="Chromosome"/>
</dbReference>
<feature type="domain" description="DAD" evidence="8">
    <location>
        <begin position="122"/>
        <end position="154"/>
    </location>
</feature>
<dbReference type="EMBL" id="CP060717">
    <property type="protein sequence ID" value="QNN64587.1"/>
    <property type="molecule type" value="Genomic_DNA"/>
</dbReference>
<dbReference type="NCBIfam" id="TIGR00390">
    <property type="entry name" value="hslU"/>
    <property type="match status" value="1"/>
</dbReference>
<comment type="similarity">
    <text evidence="2">Belongs to the ClpX chaperone family. HslU subfamily.</text>
</comment>
<dbReference type="GO" id="GO:0051603">
    <property type="term" value="P:proteolysis involved in protein catabolic process"/>
    <property type="evidence" value="ECO:0007669"/>
    <property type="project" value="TreeGrafter"/>
</dbReference>